<dbReference type="RefSeq" id="WP_126139573.1">
    <property type="nucleotide sequence ID" value="NZ_RXHU01000009.1"/>
</dbReference>
<reference evidence="1 2" key="1">
    <citation type="submission" date="2018-12" db="EMBL/GenBank/DDBJ databases">
        <title>Bacillus ochoae sp. nov., Paenibacillus whitsoniae sp. nov., Paenibacillus spiritus sp. nov. Isolated from the Mars Exploration Rover during spacecraft assembly.</title>
        <authorList>
            <person name="Seuylemezian A."/>
            <person name="Vaishampayan P."/>
        </authorList>
    </citation>
    <scope>NUCLEOTIDE SEQUENCE [LARGE SCALE GENOMIC DNA]</scope>
    <source>
        <strain evidence="1 2">MER 54</strain>
    </source>
</reference>
<evidence type="ECO:0000313" key="2">
    <source>
        <dbReference type="Proteomes" id="UP000276128"/>
    </source>
</evidence>
<dbReference type="OrthoDB" id="2614687at2"/>
<name>A0A3S0CDE3_9BACL</name>
<dbReference type="Proteomes" id="UP000276128">
    <property type="component" value="Unassembled WGS sequence"/>
</dbReference>
<organism evidence="1 2">
    <name type="scientific">Paenibacillus whitsoniae</name>
    <dbReference type="NCBI Taxonomy" id="2496558"/>
    <lineage>
        <taxon>Bacteria</taxon>
        <taxon>Bacillati</taxon>
        <taxon>Bacillota</taxon>
        <taxon>Bacilli</taxon>
        <taxon>Bacillales</taxon>
        <taxon>Paenibacillaceae</taxon>
        <taxon>Paenibacillus</taxon>
    </lineage>
</organism>
<keyword evidence="2" id="KW-1185">Reference proteome</keyword>
<dbReference type="EMBL" id="RXHU01000009">
    <property type="protein sequence ID" value="RTE11403.1"/>
    <property type="molecule type" value="Genomic_DNA"/>
</dbReference>
<evidence type="ECO:0000313" key="1">
    <source>
        <dbReference type="EMBL" id="RTE11403.1"/>
    </source>
</evidence>
<protein>
    <submittedName>
        <fullName evidence="1">Uncharacterized protein</fullName>
    </submittedName>
</protein>
<dbReference type="AlphaFoldDB" id="A0A3S0CDE3"/>
<sequence>MKKEVTVYFKIIHRDKTTLLRGILYLEENQLPTLHDYQQCLEDCGHQVVLVDPEHIIFKAFKPGEEYLIHIQEEKTDSLRDVVVEQLAKNIMRTQY</sequence>
<accession>A0A3S0CDE3</accession>
<gene>
    <name evidence="1" type="ORF">EJQ19_02175</name>
</gene>
<proteinExistence type="predicted"/>
<comment type="caution">
    <text evidence="1">The sequence shown here is derived from an EMBL/GenBank/DDBJ whole genome shotgun (WGS) entry which is preliminary data.</text>
</comment>